<dbReference type="InterPro" id="IPR035959">
    <property type="entry name" value="RutC-like_sf"/>
</dbReference>
<name>A0ABP0BUP1_9PEZI</name>
<accession>A0ABP0BUP1</accession>
<evidence type="ECO:0000313" key="2">
    <source>
        <dbReference type="Proteomes" id="UP001642406"/>
    </source>
</evidence>
<dbReference type="Proteomes" id="UP001642406">
    <property type="component" value="Unassembled WGS sequence"/>
</dbReference>
<dbReference type="InterPro" id="IPR006175">
    <property type="entry name" value="YjgF/YER057c/UK114"/>
</dbReference>
<dbReference type="PANTHER" id="PTHR11803:SF39">
    <property type="entry name" value="2-IMINOBUTANOATE_2-IMINOPROPANOATE DEAMINASE"/>
    <property type="match status" value="1"/>
</dbReference>
<organism evidence="1 2">
    <name type="scientific">Sporothrix bragantina</name>
    <dbReference type="NCBI Taxonomy" id="671064"/>
    <lineage>
        <taxon>Eukaryota</taxon>
        <taxon>Fungi</taxon>
        <taxon>Dikarya</taxon>
        <taxon>Ascomycota</taxon>
        <taxon>Pezizomycotina</taxon>
        <taxon>Sordariomycetes</taxon>
        <taxon>Sordariomycetidae</taxon>
        <taxon>Ophiostomatales</taxon>
        <taxon>Ophiostomataceae</taxon>
        <taxon>Sporothrix</taxon>
    </lineage>
</organism>
<dbReference type="Pfam" id="PF01042">
    <property type="entry name" value="Ribonuc_L-PSP"/>
    <property type="match status" value="1"/>
</dbReference>
<sequence>MSHLNYYSYEGFGTGALESHAYNQAVRVGDNVYISGQGGWDPTTCVVHKDAVAQIDQAFANVDKVLKDAGCAGGWEQVFIVRSYHLNLNKDAQDAMVRNFRKWMPNHKALWTCVGVTRLGEDNMTVEIEVIANIPGGIIA</sequence>
<protein>
    <submittedName>
        <fullName evidence="1">Uncharacterized protein</fullName>
    </submittedName>
</protein>
<dbReference type="EMBL" id="CAWUHC010000040">
    <property type="protein sequence ID" value="CAK7222725.1"/>
    <property type="molecule type" value="Genomic_DNA"/>
</dbReference>
<proteinExistence type="predicted"/>
<dbReference type="SUPFAM" id="SSF55298">
    <property type="entry name" value="YjgF-like"/>
    <property type="match status" value="1"/>
</dbReference>
<evidence type="ECO:0000313" key="1">
    <source>
        <dbReference type="EMBL" id="CAK7222725.1"/>
    </source>
</evidence>
<dbReference type="PANTHER" id="PTHR11803">
    <property type="entry name" value="2-IMINOBUTANOATE/2-IMINOPROPANOATE DEAMINASE RIDA"/>
    <property type="match status" value="1"/>
</dbReference>
<comment type="caution">
    <text evidence="1">The sequence shown here is derived from an EMBL/GenBank/DDBJ whole genome shotgun (WGS) entry which is preliminary data.</text>
</comment>
<reference evidence="1 2" key="1">
    <citation type="submission" date="2024-01" db="EMBL/GenBank/DDBJ databases">
        <authorList>
            <person name="Allen C."/>
            <person name="Tagirdzhanova G."/>
        </authorList>
    </citation>
    <scope>NUCLEOTIDE SEQUENCE [LARGE SCALE GENOMIC DNA]</scope>
</reference>
<keyword evidence="2" id="KW-1185">Reference proteome</keyword>
<dbReference type="CDD" id="cd06152">
    <property type="entry name" value="YjgF_YER057c_UK114_like_4"/>
    <property type="match status" value="1"/>
</dbReference>
<dbReference type="Gene3D" id="3.30.1330.40">
    <property type="entry name" value="RutC-like"/>
    <property type="match status" value="1"/>
</dbReference>
<gene>
    <name evidence="1" type="ORF">SBRCBS47491_004957</name>
</gene>